<dbReference type="PANTHER" id="PTHR10961:SF46">
    <property type="entry name" value="PEROXISOMAL SARCOSINE OXIDASE"/>
    <property type="match status" value="1"/>
</dbReference>
<dbReference type="PANTHER" id="PTHR10961">
    <property type="entry name" value="PEROXISOMAL SARCOSINE OXIDASE"/>
    <property type="match status" value="1"/>
</dbReference>
<dbReference type="GO" id="GO:0008115">
    <property type="term" value="F:sarcosine oxidase activity"/>
    <property type="evidence" value="ECO:0007669"/>
    <property type="project" value="TreeGrafter"/>
</dbReference>
<dbReference type="OrthoDB" id="424974at2759"/>
<dbReference type="Proteomes" id="UP000230750">
    <property type="component" value="Unassembled WGS sequence"/>
</dbReference>
<dbReference type="Pfam" id="PF01266">
    <property type="entry name" value="DAO"/>
    <property type="match status" value="1"/>
</dbReference>
<dbReference type="GO" id="GO:0050031">
    <property type="term" value="F:L-pipecolate oxidase activity"/>
    <property type="evidence" value="ECO:0007669"/>
    <property type="project" value="TreeGrafter"/>
</dbReference>
<gene>
    <name evidence="7" type="ORF">BSL78_03021</name>
</gene>
<accession>A0A2G8LIE1</accession>
<evidence type="ECO:0000259" key="6">
    <source>
        <dbReference type="Pfam" id="PF01266"/>
    </source>
</evidence>
<dbReference type="GO" id="GO:0005777">
    <property type="term" value="C:peroxisome"/>
    <property type="evidence" value="ECO:0007669"/>
    <property type="project" value="TreeGrafter"/>
</dbReference>
<evidence type="ECO:0000256" key="1">
    <source>
        <dbReference type="ARBA" id="ARBA00001974"/>
    </source>
</evidence>
<feature type="domain" description="FAD dependent oxidoreductase" evidence="6">
    <location>
        <begin position="4"/>
        <end position="152"/>
    </location>
</feature>
<dbReference type="EMBL" id="MRZV01000067">
    <property type="protein sequence ID" value="PIK60023.1"/>
    <property type="molecule type" value="Genomic_DNA"/>
</dbReference>
<keyword evidence="5" id="KW-0560">Oxidoreductase</keyword>
<evidence type="ECO:0000256" key="4">
    <source>
        <dbReference type="ARBA" id="ARBA00022827"/>
    </source>
</evidence>
<sequence>MYDSIVIGGGIVGSSLPIISAERKTNLLLDQFNLPTTRGSSHGPGRIYRSSYSDQLYAKMSIEAYDHWKQLERETNTNLYQKLGMLVIDKPPFKNLEAVKATNMALGVDFEVLSPDELHKRYPGILNIPRDHKAILETNAGLIKADKALECLRIYM</sequence>
<keyword evidence="3" id="KW-0285">Flavoprotein</keyword>
<keyword evidence="8" id="KW-1185">Reference proteome</keyword>
<dbReference type="Gene3D" id="3.50.50.60">
    <property type="entry name" value="FAD/NAD(P)-binding domain"/>
    <property type="match status" value="1"/>
</dbReference>
<comment type="similarity">
    <text evidence="2">Belongs to the MSOX/MTOX family.</text>
</comment>
<dbReference type="GO" id="GO:0033514">
    <property type="term" value="P:L-lysine catabolic process to acetyl-CoA via L-pipecolate"/>
    <property type="evidence" value="ECO:0007669"/>
    <property type="project" value="TreeGrafter"/>
</dbReference>
<dbReference type="InterPro" id="IPR006076">
    <property type="entry name" value="FAD-dep_OxRdtase"/>
</dbReference>
<protein>
    <recommendedName>
        <fullName evidence="6">FAD dependent oxidoreductase domain-containing protein</fullName>
    </recommendedName>
</protein>
<comment type="cofactor">
    <cofactor evidence="1">
        <name>FAD</name>
        <dbReference type="ChEBI" id="CHEBI:57692"/>
    </cofactor>
</comment>
<evidence type="ECO:0000256" key="2">
    <source>
        <dbReference type="ARBA" id="ARBA00010989"/>
    </source>
</evidence>
<evidence type="ECO:0000313" key="7">
    <source>
        <dbReference type="EMBL" id="PIK60023.1"/>
    </source>
</evidence>
<comment type="caution">
    <text evidence="7">The sequence shown here is derived from an EMBL/GenBank/DDBJ whole genome shotgun (WGS) entry which is preliminary data.</text>
</comment>
<dbReference type="GO" id="GO:0050660">
    <property type="term" value="F:flavin adenine dinucleotide binding"/>
    <property type="evidence" value="ECO:0007669"/>
    <property type="project" value="InterPro"/>
</dbReference>
<dbReference type="SUPFAM" id="SSF51905">
    <property type="entry name" value="FAD/NAD(P)-binding domain"/>
    <property type="match status" value="1"/>
</dbReference>
<dbReference type="Gene3D" id="3.30.9.10">
    <property type="entry name" value="D-Amino Acid Oxidase, subunit A, domain 2"/>
    <property type="match status" value="1"/>
</dbReference>
<proteinExistence type="inferred from homology"/>
<reference evidence="7 8" key="1">
    <citation type="journal article" date="2017" name="PLoS Biol.">
        <title>The sea cucumber genome provides insights into morphological evolution and visceral regeneration.</title>
        <authorList>
            <person name="Zhang X."/>
            <person name="Sun L."/>
            <person name="Yuan J."/>
            <person name="Sun Y."/>
            <person name="Gao Y."/>
            <person name="Zhang L."/>
            <person name="Li S."/>
            <person name="Dai H."/>
            <person name="Hamel J.F."/>
            <person name="Liu C."/>
            <person name="Yu Y."/>
            <person name="Liu S."/>
            <person name="Lin W."/>
            <person name="Guo K."/>
            <person name="Jin S."/>
            <person name="Xu P."/>
            <person name="Storey K.B."/>
            <person name="Huan P."/>
            <person name="Zhang T."/>
            <person name="Zhou Y."/>
            <person name="Zhang J."/>
            <person name="Lin C."/>
            <person name="Li X."/>
            <person name="Xing L."/>
            <person name="Huo D."/>
            <person name="Sun M."/>
            <person name="Wang L."/>
            <person name="Mercier A."/>
            <person name="Li F."/>
            <person name="Yang H."/>
            <person name="Xiang J."/>
        </authorList>
    </citation>
    <scope>NUCLEOTIDE SEQUENCE [LARGE SCALE GENOMIC DNA]</scope>
    <source>
        <strain evidence="7">Shaxun</strain>
        <tissue evidence="7">Muscle</tissue>
    </source>
</reference>
<dbReference type="STRING" id="307972.A0A2G8LIE1"/>
<organism evidence="7 8">
    <name type="scientific">Stichopus japonicus</name>
    <name type="common">Sea cucumber</name>
    <dbReference type="NCBI Taxonomy" id="307972"/>
    <lineage>
        <taxon>Eukaryota</taxon>
        <taxon>Metazoa</taxon>
        <taxon>Echinodermata</taxon>
        <taxon>Eleutherozoa</taxon>
        <taxon>Echinozoa</taxon>
        <taxon>Holothuroidea</taxon>
        <taxon>Aspidochirotacea</taxon>
        <taxon>Aspidochirotida</taxon>
        <taxon>Stichopodidae</taxon>
        <taxon>Apostichopus</taxon>
    </lineage>
</organism>
<dbReference type="InterPro" id="IPR045170">
    <property type="entry name" value="MTOX"/>
</dbReference>
<dbReference type="AlphaFoldDB" id="A0A2G8LIE1"/>
<keyword evidence="4" id="KW-0274">FAD</keyword>
<evidence type="ECO:0000313" key="8">
    <source>
        <dbReference type="Proteomes" id="UP000230750"/>
    </source>
</evidence>
<evidence type="ECO:0000256" key="5">
    <source>
        <dbReference type="ARBA" id="ARBA00023002"/>
    </source>
</evidence>
<evidence type="ECO:0000256" key="3">
    <source>
        <dbReference type="ARBA" id="ARBA00022630"/>
    </source>
</evidence>
<name>A0A2G8LIE1_STIJA</name>
<dbReference type="InterPro" id="IPR036188">
    <property type="entry name" value="FAD/NAD-bd_sf"/>
</dbReference>